<feature type="domain" description="AGC-kinase C-terminal" evidence="15">
    <location>
        <begin position="2550"/>
        <end position="2616"/>
    </location>
</feature>
<evidence type="ECO:0000313" key="17">
    <source>
        <dbReference type="Proteomes" id="UP000738325"/>
    </source>
</evidence>
<dbReference type="FunFam" id="3.30.200.20:FF:001008">
    <property type="entry name" value="Serine/threonine-protein kinase cek1"/>
    <property type="match status" value="1"/>
</dbReference>
<feature type="region of interest" description="Disordered" evidence="11">
    <location>
        <begin position="1460"/>
        <end position="1484"/>
    </location>
</feature>
<keyword evidence="17" id="KW-1185">Reference proteome</keyword>
<feature type="region of interest" description="Disordered" evidence="11">
    <location>
        <begin position="978"/>
        <end position="1010"/>
    </location>
</feature>
<feature type="compositionally biased region" description="Low complexity" evidence="11">
    <location>
        <begin position="288"/>
        <end position="311"/>
    </location>
</feature>
<feature type="compositionally biased region" description="Low complexity" evidence="11">
    <location>
        <begin position="2884"/>
        <end position="2893"/>
    </location>
</feature>
<dbReference type="PROSITE" id="PS50110">
    <property type="entry name" value="RESPONSE_REGULATORY"/>
    <property type="match status" value="1"/>
</dbReference>
<dbReference type="InterPro" id="IPR050236">
    <property type="entry name" value="Ser_Thr_kinase_AGC"/>
</dbReference>
<dbReference type="CDD" id="cd17546">
    <property type="entry name" value="REC_hyHK_CKI1_RcsC-like"/>
    <property type="match status" value="1"/>
</dbReference>
<feature type="compositionally biased region" description="Low complexity" evidence="11">
    <location>
        <begin position="1701"/>
        <end position="1713"/>
    </location>
</feature>
<feature type="compositionally biased region" description="Low complexity" evidence="11">
    <location>
        <begin position="2357"/>
        <end position="2375"/>
    </location>
</feature>
<dbReference type="GO" id="GO:1901992">
    <property type="term" value="P:positive regulation of mitotic cell cycle phase transition"/>
    <property type="evidence" value="ECO:0007669"/>
    <property type="project" value="UniProtKB-ARBA"/>
</dbReference>
<dbReference type="Pfam" id="PF00069">
    <property type="entry name" value="Pkinase"/>
    <property type="match status" value="2"/>
</dbReference>
<evidence type="ECO:0000256" key="6">
    <source>
        <dbReference type="ARBA" id="ARBA00022777"/>
    </source>
</evidence>
<feature type="compositionally biased region" description="Low complexity" evidence="11">
    <location>
        <begin position="13"/>
        <end position="39"/>
    </location>
</feature>
<feature type="compositionally biased region" description="Polar residues" evidence="11">
    <location>
        <begin position="2821"/>
        <end position="2834"/>
    </location>
</feature>
<evidence type="ECO:0000259" key="13">
    <source>
        <dbReference type="PROSITE" id="PS50110"/>
    </source>
</evidence>
<dbReference type="OrthoDB" id="162894at2759"/>
<dbReference type="CDD" id="cd00130">
    <property type="entry name" value="PAS"/>
    <property type="match status" value="1"/>
</dbReference>
<dbReference type="InterPro" id="IPR000719">
    <property type="entry name" value="Prot_kinase_dom"/>
</dbReference>
<feature type="compositionally biased region" description="Low complexity" evidence="11">
    <location>
        <begin position="1962"/>
        <end position="1986"/>
    </location>
</feature>
<dbReference type="FunFam" id="1.10.510.10:FF:000340">
    <property type="entry name" value="Serine threonine protein kinase"/>
    <property type="match status" value="1"/>
</dbReference>
<dbReference type="PROSITE" id="PS51285">
    <property type="entry name" value="AGC_KINASE_CTER"/>
    <property type="match status" value="1"/>
</dbReference>
<protein>
    <recommendedName>
        <fullName evidence="1">non-specific serine/threonine protein kinase</fullName>
        <ecNumber evidence="1">2.7.11.1</ecNumber>
    </recommendedName>
</protein>
<reference evidence="16" key="1">
    <citation type="journal article" date="2020" name="Fungal Divers.">
        <title>Resolving the Mortierellaceae phylogeny through synthesis of multi-gene phylogenetics and phylogenomics.</title>
        <authorList>
            <person name="Vandepol N."/>
            <person name="Liber J."/>
            <person name="Desiro A."/>
            <person name="Na H."/>
            <person name="Kennedy M."/>
            <person name="Barry K."/>
            <person name="Grigoriev I.V."/>
            <person name="Miller A.N."/>
            <person name="O'Donnell K."/>
            <person name="Stajich J.E."/>
            <person name="Bonito G."/>
        </authorList>
    </citation>
    <scope>NUCLEOTIDE SEQUENCE</scope>
    <source>
        <strain evidence="16">REB-010B</strain>
    </source>
</reference>
<feature type="compositionally biased region" description="Polar residues" evidence="11">
    <location>
        <begin position="40"/>
        <end position="49"/>
    </location>
</feature>
<evidence type="ECO:0000256" key="1">
    <source>
        <dbReference type="ARBA" id="ARBA00012513"/>
    </source>
</evidence>
<feature type="compositionally biased region" description="Low complexity" evidence="11">
    <location>
        <begin position="226"/>
        <end position="237"/>
    </location>
</feature>
<feature type="compositionally biased region" description="Basic and acidic residues" evidence="11">
    <location>
        <begin position="999"/>
        <end position="1010"/>
    </location>
</feature>
<feature type="modified residue" description="4-aspartylphosphate" evidence="10">
    <location>
        <position position="2986"/>
    </location>
</feature>
<evidence type="ECO:0000256" key="11">
    <source>
        <dbReference type="SAM" id="MobiDB-lite"/>
    </source>
</evidence>
<dbReference type="SUPFAM" id="SSF52172">
    <property type="entry name" value="CheY-like"/>
    <property type="match status" value="1"/>
</dbReference>
<feature type="compositionally biased region" description="Low complexity" evidence="11">
    <location>
        <begin position="250"/>
        <end position="275"/>
    </location>
</feature>
<evidence type="ECO:0000256" key="5">
    <source>
        <dbReference type="ARBA" id="ARBA00022741"/>
    </source>
</evidence>
<dbReference type="Gene3D" id="3.30.200.20">
    <property type="entry name" value="Phosphorylase Kinase, domain 1"/>
    <property type="match status" value="2"/>
</dbReference>
<feature type="compositionally biased region" description="Polar residues" evidence="11">
    <location>
        <begin position="1111"/>
        <end position="1128"/>
    </location>
</feature>
<feature type="region of interest" description="Disordered" evidence="11">
    <location>
        <begin position="619"/>
        <end position="647"/>
    </location>
</feature>
<feature type="compositionally biased region" description="Basic residues" evidence="11">
    <location>
        <begin position="1298"/>
        <end position="1312"/>
    </location>
</feature>
<sequence length="3186" mass="345401">MKIFSEKLKTKRSSPLNPNSSSSSSLLPASAVPASLSSNDTSTFVQSPLQRELEPEDPAVDVNESPALTFSPATPSVERGEAHLDQEQQEQQERQEHSTNVQHNYTSEANSNAPMRMPEQRGRKTNTSSGMLSSNPSRDRILMPNRSSITIGIANSQGIGSSSRNTSSSSLSRLHSLHQAESLQSSTTLATSNASRDSSPKPGLFHSPSSATAIPTRRKSSFDNLGSTSGTSSAASSFESGRILRRPSDQMSSSYQPMHSSSQGRASRASSPHSLHQLHHHLHHSNNSGTGLSAQTTGSTSSGTDSGSNSTKFKSIPIPQPLLTRRSSRSSISSNESDETSNQNQQHYRSTSSTLPIPDSPRGGQYHHPRGTSTSRRPSNLATSVSNSLSDWDQTSYSAKPSLGGTSTAGTSGPTGNLGGAGGGSGGKYLIRSRRTSWIGAGGHSEYGSMPSSPKPIGRIARSRRASITDELSLDEWSSTRSQGSPSLNTYSTSIPTGSFSQYMAQERRARTTSPNAGQSIASLMEVAALNNPFENLRSPGSSDTVRDRSSDKDRDTPSPSISRSSSMSGRYIVKSRKASYMDMNTANEYDQPPSQHLNTPGHSLLGAGIRTPLMARSPNISPKGSPKASPKISPMAVRSSASSPLAGPALSGIVIPGRPSPVISSQGAKLGHSRQASITDVDAHERRLRRQAGHRFHYESGFQAGSGQADAHKDSDIDVEDLLLDSPKSTGYTAGKASHTGLSQVASQLAASHSNDSNTSAPDLPHSNYLDSVDFVNAFKTHGQPKIPSLNQAKPIRRRSFDSFDPSMLHAEIIAQTRRAKLEKWRPDLFSTLAESRSESVTLPTELETANTLAVSDKIVWVDWLEEYQAQKQARLMNLKDKSLSPALSLSVSPPSRDLTMRGDARSLNKHSSTSPVSPSSAGSLSPSALRSKPSHGLRVDNKSPSGVSLSSQKSQQSLKGGLGPKLVNWWKSVRRKSMSMVQPKKSGDTPGQLGESSKSKDRERRREYDAEQAYLEISSSSANSPPHPVKESFISHSMFEKPGTGSNSKPGPLVLTTALNPTETSSPTKSIGTKASPREKPGLSIQVNVSPPLVRRGSVIARTSSFSAGINSANAPEGSPQQSGPERSNKTIRSMLEQYKAECDDEMRKIIDGLNEYVEKGLNYVEDLDSMPDFTAQQLDQTEVEEIEGWIENSQMEMEMEEETADQQLRHDRGFSSIGERDDLFEDDATPRSDYPHTLQEFSEGYFPEVSDNESPMGDDPKLRSLRDSGESSPSPSWNGGSIPLHRKITRDSQRNRSHSRVSSLSRRHTSNAGFSPVIPLNSSPSANVTLISEDSYQPTPFILTLQELISVAQLMLDTSLKTILDNKGACTNFVTRLQVIGKAWDYNRNWPCRAWYVKALLAVAGLARVVQWWEAERNHWMQSANIPLKTKDGSRPSSLYINKQDPAIQALGQIAETSNASQDSSTLAAVDGGEKAEAQGTPSLSYSAVTDVAQQENEAQTMAVDMDQDTTKVEDDIASIDSLVEILKKDSDEPTRLTKEDILQLKREAEKGQSKNIVMELSLDTEEVMILYLSPSWTELLGSDWQELMDTPICAFLMDEEVNFFRDATQRLLEDDHSTLELTFHILSEFAPPASFDDTSSGQSEHFSYSHRLDNDGVTRNFLKMVGRGMLIYDRTTCEPIRTMWAIQPYVSGEDSNSLASSNSVMSALSEHSTEEDDEDEHEDGLEQDSYRQMMTENAVLRQQLLPLQEIRCNICECMIISVYFERHSGICSEWHKIEMELQLCNDLLRELITHINTLKEPLTSQTLELEEGAPVMEDLNALSNLQTICRTALAISTPGRDADTDEKSPRDTTGRVAIQSPASESRMSEIFRWEAPVTNDASIMAVGDRVDAAIHHKSALVAHMRQIAEEDERERSRCYGLEEEFGGQCSSDVIVPQVVEQQASPIEALPLPSSVDLSRTASASSGLGTGATSDSAESSATAVRMSKVRPPMHVLSPIEASESTQESQAAQDTQLSERSQGSNESGSSQSSGISHGTQGTPGSQATRGSHDSSTSSVPRKHRPSFVDIQSASSFFPEAHLSPRMASRFLAPNSVDGSPTDNTPPSALMRSPLSPSFPQPTPLIRPTPPSIKDFDFIKPISKGAFGSVFLAKKRATGDYYAIKVLKKSDMVAKNQVTNVKAERLILMNQTESPFVVNLYFSFQSKDYLYLVMEYLNGGDCMALIKAIVRLPEDWARNYLAEVVLGLEYLHNAGVVHRDLKPDNLLIDQNGHLKLTDFGLSRVGFLGRQAQTDRRSKIPMPSPYPDSRPMSPYLFSHAVDPTHETSIPMIPTPKLGPSNPLYPSYFNWGERSRRSSNASTTSAEGRSPAMAAAPEMPRMPAAAVLASSSSNAPFPLSESSVKSSSSFLSGALQPINSMSPKVSHQNSPLMPPSFLLNDLKEEAPEKCVGTPDYIAPECVLGMSQDAMVDWWALGVICYEFLYGCPPFHGETPAQVFENILSRDIDWHEGELDISPEARDFMERLLCMDPERRLGFNGADEVKEQPFFKDINWDTLLSERPAFVPAPADIEDTDYFDVRGAKMGSFKEDVPDLKDVQAMASAFAKSDNHALVASGSQLSTVEPSEGSVSSPLALSVETNQLDMATTPRASSPICHEDDATTNIHDSPKDESGADFGTFAFINLPVLEKANNDVIRKLRGDSALASNGGSSMSSSMSEFSAETPGTPGSGINVSNTNITKTKHRSMTALTNTPPLRFEGKNYFSYSPKGSPSSNGSIGTGSGSGQQQQQTRSEEGTPQEGSEYHPQRSSSVPMTFDDPSRESISLELTSQSSRRASMPLRPRTHSNVNADIHPFVIPTTGSPTSPIGPPKNLPLVSHTRDRRSGSTSSGSGLRSSRHSLKAAATLRSTTTKGAAAAAAAAAAASAAAGRKASRTRDCLVVDDNPISAKILETILTRLNCRCVVMRNGAEAIRCAMGTVKFDIIFMDIRMPIIDGETATRMIKSTQNTNSLTPIVAVTAFPDLAAQIFDYMMVKPVTREEIEKRLQFFCPIQPNVSEAATPGKETAPNSGTWTPTASAVATLGAGTPPGSMSSTITAGIGAMDLLSKGRSGSTSSIGTPRPTWHNVVQAKERESGGGDHFAGSKGELGGVHRQIAEEQSRRSSGSLTRAEEMEEEEEREGGIVVEVI</sequence>
<feature type="compositionally biased region" description="Polar residues" evidence="11">
    <location>
        <begin position="2098"/>
        <end position="2108"/>
    </location>
</feature>
<feature type="compositionally biased region" description="Polar residues" evidence="11">
    <location>
        <begin position="2729"/>
        <end position="2739"/>
    </location>
</feature>
<feature type="compositionally biased region" description="Polar residues" evidence="11">
    <location>
        <begin position="179"/>
        <end position="197"/>
    </location>
</feature>
<dbReference type="SUPFAM" id="SSF56112">
    <property type="entry name" value="Protein kinase-like (PK-like)"/>
    <property type="match status" value="1"/>
</dbReference>
<dbReference type="EMBL" id="JAAAIP010000018">
    <property type="protein sequence ID" value="KAG0329318.1"/>
    <property type="molecule type" value="Genomic_DNA"/>
</dbReference>
<evidence type="ECO:0000256" key="7">
    <source>
        <dbReference type="ARBA" id="ARBA00022840"/>
    </source>
</evidence>
<dbReference type="SMART" id="SM00220">
    <property type="entry name" value="S_TKc"/>
    <property type="match status" value="1"/>
</dbReference>
<gene>
    <name evidence="16" type="ORF">BGZ99_002599</name>
</gene>
<dbReference type="PANTHER" id="PTHR24356:SF1">
    <property type="entry name" value="SERINE_THREONINE-PROTEIN KINASE GREATWALL"/>
    <property type="match status" value="1"/>
</dbReference>
<feature type="compositionally biased region" description="Gly residues" evidence="11">
    <location>
        <begin position="416"/>
        <end position="427"/>
    </location>
</feature>
<dbReference type="PROSITE" id="PS50011">
    <property type="entry name" value="PROTEIN_KINASE_DOM"/>
    <property type="match status" value="1"/>
</dbReference>
<feature type="compositionally biased region" description="Low complexity" evidence="11">
    <location>
        <begin position="161"/>
        <end position="174"/>
    </location>
</feature>
<feature type="compositionally biased region" description="Polar residues" evidence="11">
    <location>
        <begin position="2044"/>
        <end position="2061"/>
    </location>
</feature>
<dbReference type="PROSITE" id="PS00108">
    <property type="entry name" value="PROTEIN_KINASE_ST"/>
    <property type="match status" value="1"/>
</dbReference>
<feature type="compositionally biased region" description="Polar residues" evidence="11">
    <location>
        <begin position="371"/>
        <end position="399"/>
    </location>
</feature>
<feature type="region of interest" description="Disordered" evidence="11">
    <location>
        <begin position="2703"/>
        <end position="2899"/>
    </location>
</feature>
<feature type="region of interest" description="Disordered" evidence="11">
    <location>
        <begin position="1111"/>
        <end position="1131"/>
    </location>
</feature>
<feature type="region of interest" description="Disordered" evidence="11">
    <location>
        <begin position="2093"/>
        <end position="2128"/>
    </location>
</feature>
<feature type="region of interest" description="Disordered" evidence="11">
    <location>
        <begin position="2645"/>
        <end position="2670"/>
    </location>
</feature>
<feature type="compositionally biased region" description="Low complexity" evidence="11">
    <location>
        <begin position="944"/>
        <end position="961"/>
    </location>
</feature>
<dbReference type="InterPro" id="IPR001789">
    <property type="entry name" value="Sig_transdc_resp-reg_receiver"/>
</dbReference>
<dbReference type="EC" id="2.7.11.1" evidence="1"/>
<feature type="domain" description="Protein kinase" evidence="12">
    <location>
        <begin position="2137"/>
        <end position="2549"/>
    </location>
</feature>
<feature type="compositionally biased region" description="Polar residues" evidence="11">
    <location>
        <begin position="1460"/>
        <end position="1470"/>
    </location>
</feature>
<feature type="region of interest" description="Disordered" evidence="11">
    <location>
        <begin position="886"/>
        <end position="965"/>
    </location>
</feature>
<dbReference type="CDD" id="cd05611">
    <property type="entry name" value="STKc_Rim15_like"/>
    <property type="match status" value="1"/>
</dbReference>
<feature type="compositionally biased region" description="Pro residues" evidence="11">
    <location>
        <begin position="2118"/>
        <end position="2128"/>
    </location>
</feature>
<feature type="region of interest" description="Disordered" evidence="11">
    <location>
        <begin position="1842"/>
        <end position="1867"/>
    </location>
</feature>
<dbReference type="PROSITE" id="PS50112">
    <property type="entry name" value="PAS"/>
    <property type="match status" value="1"/>
</dbReference>
<evidence type="ECO:0000259" key="14">
    <source>
        <dbReference type="PROSITE" id="PS50112"/>
    </source>
</evidence>
<feature type="region of interest" description="Disordered" evidence="11">
    <location>
        <begin position="472"/>
        <end position="497"/>
    </location>
</feature>
<keyword evidence="3 10" id="KW-0597">Phosphoprotein</keyword>
<keyword evidence="4" id="KW-0808">Transferase</keyword>
<dbReference type="GO" id="GO:0004674">
    <property type="term" value="F:protein serine/threonine kinase activity"/>
    <property type="evidence" value="ECO:0007669"/>
    <property type="project" value="UniProtKB-KW"/>
</dbReference>
<feature type="region of interest" description="Disordered" evidence="11">
    <location>
        <begin position="1202"/>
        <end position="1313"/>
    </location>
</feature>
<comment type="caution">
    <text evidence="16">The sequence shown here is derived from an EMBL/GenBank/DDBJ whole genome shotgun (WGS) entry which is preliminary data.</text>
</comment>
<feature type="compositionally biased region" description="Polar residues" evidence="11">
    <location>
        <begin position="98"/>
        <end position="113"/>
    </location>
</feature>
<feature type="compositionally biased region" description="Basic and acidic residues" evidence="11">
    <location>
        <begin position="545"/>
        <end position="557"/>
    </location>
</feature>
<dbReference type="GO" id="GO:0005634">
    <property type="term" value="C:nucleus"/>
    <property type="evidence" value="ECO:0007669"/>
    <property type="project" value="TreeGrafter"/>
</dbReference>
<evidence type="ECO:0000256" key="4">
    <source>
        <dbReference type="ARBA" id="ARBA00022679"/>
    </source>
</evidence>
<evidence type="ECO:0000256" key="9">
    <source>
        <dbReference type="ARBA" id="ARBA00048679"/>
    </source>
</evidence>
<dbReference type="Gene3D" id="1.10.510.10">
    <property type="entry name" value="Transferase(Phosphotransferase) domain 1"/>
    <property type="match status" value="2"/>
</dbReference>
<feature type="compositionally biased region" description="Basic and acidic residues" evidence="11">
    <location>
        <begin position="78"/>
        <end position="97"/>
    </location>
</feature>
<dbReference type="Proteomes" id="UP000738325">
    <property type="component" value="Unassembled WGS sequence"/>
</dbReference>
<feature type="compositionally biased region" description="Low complexity" evidence="11">
    <location>
        <begin position="402"/>
        <end position="415"/>
    </location>
</feature>
<feature type="compositionally biased region" description="Basic and acidic residues" evidence="11">
    <location>
        <begin position="1844"/>
        <end position="1857"/>
    </location>
</feature>
<feature type="compositionally biased region" description="Polar residues" evidence="11">
    <location>
        <begin position="476"/>
        <end position="497"/>
    </location>
</feature>
<feature type="compositionally biased region" description="Basic and acidic residues" evidence="11">
    <location>
        <begin position="1210"/>
        <end position="1224"/>
    </location>
</feature>
<organism evidence="16 17">
    <name type="scientific">Dissophora globulifera</name>
    <dbReference type="NCBI Taxonomy" id="979702"/>
    <lineage>
        <taxon>Eukaryota</taxon>
        <taxon>Fungi</taxon>
        <taxon>Fungi incertae sedis</taxon>
        <taxon>Mucoromycota</taxon>
        <taxon>Mortierellomycotina</taxon>
        <taxon>Mortierellomycetes</taxon>
        <taxon>Mortierellales</taxon>
        <taxon>Mortierellaceae</taxon>
        <taxon>Dissophora</taxon>
    </lineage>
</organism>
<dbReference type="GO" id="GO:0005737">
    <property type="term" value="C:cytoplasm"/>
    <property type="evidence" value="ECO:0007669"/>
    <property type="project" value="TreeGrafter"/>
</dbReference>
<comment type="catalytic activity">
    <reaction evidence="8">
        <text>L-threonyl-[protein] + ATP = O-phospho-L-threonyl-[protein] + ADP + H(+)</text>
        <dbReference type="Rhea" id="RHEA:46608"/>
        <dbReference type="Rhea" id="RHEA-COMP:11060"/>
        <dbReference type="Rhea" id="RHEA-COMP:11605"/>
        <dbReference type="ChEBI" id="CHEBI:15378"/>
        <dbReference type="ChEBI" id="CHEBI:30013"/>
        <dbReference type="ChEBI" id="CHEBI:30616"/>
        <dbReference type="ChEBI" id="CHEBI:61977"/>
        <dbReference type="ChEBI" id="CHEBI:456216"/>
        <dbReference type="EC" id="2.7.11.1"/>
    </reaction>
</comment>
<dbReference type="InterPro" id="IPR011009">
    <property type="entry name" value="Kinase-like_dom_sf"/>
</dbReference>
<feature type="domain" description="PAS" evidence="14">
    <location>
        <begin position="1564"/>
        <end position="1619"/>
    </location>
</feature>
<feature type="compositionally biased region" description="Low complexity" evidence="11">
    <location>
        <begin position="886"/>
        <end position="897"/>
    </location>
</feature>
<dbReference type="PANTHER" id="PTHR24356">
    <property type="entry name" value="SERINE/THREONINE-PROTEIN KINASE"/>
    <property type="match status" value="1"/>
</dbReference>
<evidence type="ECO:0000259" key="12">
    <source>
        <dbReference type="PROSITE" id="PS50011"/>
    </source>
</evidence>
<dbReference type="InterPro" id="IPR000961">
    <property type="entry name" value="AGC-kinase_C"/>
</dbReference>
<dbReference type="SMART" id="SM00448">
    <property type="entry name" value="REC"/>
    <property type="match status" value="1"/>
</dbReference>
<dbReference type="InterPro" id="IPR011006">
    <property type="entry name" value="CheY-like_superfamily"/>
</dbReference>
<feature type="compositionally biased region" description="Acidic residues" evidence="11">
    <location>
        <begin position="1717"/>
        <end position="1729"/>
    </location>
</feature>
<feature type="region of interest" description="Disordered" evidence="11">
    <location>
        <begin position="2354"/>
        <end position="2375"/>
    </location>
</feature>
<feature type="compositionally biased region" description="Polar residues" evidence="11">
    <location>
        <begin position="2005"/>
        <end position="2022"/>
    </location>
</feature>
<keyword evidence="2" id="KW-0723">Serine/threonine-protein kinase</keyword>
<comment type="catalytic activity">
    <reaction evidence="9">
        <text>L-seryl-[protein] + ATP = O-phospho-L-seryl-[protein] + ADP + H(+)</text>
        <dbReference type="Rhea" id="RHEA:17989"/>
        <dbReference type="Rhea" id="RHEA-COMP:9863"/>
        <dbReference type="Rhea" id="RHEA-COMP:11604"/>
        <dbReference type="ChEBI" id="CHEBI:15378"/>
        <dbReference type="ChEBI" id="CHEBI:29999"/>
        <dbReference type="ChEBI" id="CHEBI:30616"/>
        <dbReference type="ChEBI" id="CHEBI:83421"/>
        <dbReference type="ChEBI" id="CHEBI:456216"/>
        <dbReference type="EC" id="2.7.11.1"/>
    </reaction>
</comment>
<feature type="compositionally biased region" description="Low complexity" evidence="11">
    <location>
        <begin position="559"/>
        <end position="569"/>
    </location>
</feature>
<feature type="compositionally biased region" description="Low complexity" evidence="11">
    <location>
        <begin position="2023"/>
        <end position="2042"/>
    </location>
</feature>
<evidence type="ECO:0000256" key="8">
    <source>
        <dbReference type="ARBA" id="ARBA00047899"/>
    </source>
</evidence>
<feature type="compositionally biased region" description="Polar residues" evidence="11">
    <location>
        <begin position="125"/>
        <end position="136"/>
    </location>
</feature>
<feature type="compositionally biased region" description="Low complexity" evidence="11">
    <location>
        <begin position="2703"/>
        <end position="2722"/>
    </location>
</feature>
<feature type="region of interest" description="Disordered" evidence="11">
    <location>
        <begin position="1962"/>
        <end position="2066"/>
    </location>
</feature>
<feature type="region of interest" description="Disordered" evidence="11">
    <location>
        <begin position="534"/>
        <end position="570"/>
    </location>
</feature>
<feature type="region of interest" description="Disordered" evidence="11">
    <location>
        <begin position="1"/>
        <end position="142"/>
    </location>
</feature>
<feature type="compositionally biased region" description="Polar residues" evidence="11">
    <location>
        <begin position="343"/>
        <end position="355"/>
    </location>
</feature>
<keyword evidence="7" id="KW-0067">ATP-binding</keyword>
<name>A0A9P6RY33_9FUNG</name>
<feature type="region of interest" description="Disordered" evidence="11">
    <location>
        <begin position="154"/>
        <end position="427"/>
    </location>
</feature>
<dbReference type="GO" id="GO:0005524">
    <property type="term" value="F:ATP binding"/>
    <property type="evidence" value="ECO:0007669"/>
    <property type="project" value="UniProtKB-KW"/>
</dbReference>
<feature type="compositionally biased region" description="Basic and acidic residues" evidence="11">
    <location>
        <begin position="1261"/>
        <end position="1272"/>
    </location>
</feature>
<feature type="region of interest" description="Disordered" evidence="11">
    <location>
        <begin position="1061"/>
        <end position="1087"/>
    </location>
</feature>
<accession>A0A9P6RY33</accession>
<proteinExistence type="predicted"/>
<evidence type="ECO:0000256" key="2">
    <source>
        <dbReference type="ARBA" id="ARBA00022527"/>
    </source>
</evidence>
<feature type="compositionally biased region" description="Low complexity" evidence="11">
    <location>
        <begin position="913"/>
        <end position="933"/>
    </location>
</feature>
<feature type="compositionally biased region" description="Polar residues" evidence="11">
    <location>
        <begin position="1061"/>
        <end position="1075"/>
    </location>
</feature>
<keyword evidence="6" id="KW-0418">Kinase</keyword>
<dbReference type="Gene3D" id="3.40.50.2300">
    <property type="match status" value="1"/>
</dbReference>
<feature type="region of interest" description="Disordered" evidence="11">
    <location>
        <begin position="3131"/>
        <end position="3186"/>
    </location>
</feature>
<dbReference type="InterPro" id="IPR008271">
    <property type="entry name" value="Ser/Thr_kinase_AS"/>
</dbReference>
<feature type="compositionally biased region" description="Polar residues" evidence="11">
    <location>
        <begin position="1273"/>
        <end position="1282"/>
    </location>
</feature>
<feature type="domain" description="Response regulatory" evidence="13">
    <location>
        <begin position="2936"/>
        <end position="3048"/>
    </location>
</feature>
<dbReference type="GO" id="GO:0000160">
    <property type="term" value="P:phosphorelay signal transduction system"/>
    <property type="evidence" value="ECO:0007669"/>
    <property type="project" value="InterPro"/>
</dbReference>
<feature type="region of interest" description="Disordered" evidence="11">
    <location>
        <begin position="1701"/>
        <end position="1729"/>
    </location>
</feature>
<evidence type="ECO:0000256" key="3">
    <source>
        <dbReference type="ARBA" id="ARBA00022553"/>
    </source>
</evidence>
<dbReference type="InterPro" id="IPR000014">
    <property type="entry name" value="PAS"/>
</dbReference>
<evidence type="ECO:0000313" key="16">
    <source>
        <dbReference type="EMBL" id="KAG0329318.1"/>
    </source>
</evidence>
<dbReference type="Pfam" id="PF00072">
    <property type="entry name" value="Response_reg"/>
    <property type="match status" value="1"/>
</dbReference>
<evidence type="ECO:0000259" key="15">
    <source>
        <dbReference type="PROSITE" id="PS51285"/>
    </source>
</evidence>
<dbReference type="FunFam" id="1.10.510.10:FF:000294">
    <property type="entry name" value="Serine/threonine-protein kinase OXI1"/>
    <property type="match status" value="1"/>
</dbReference>
<keyword evidence="5" id="KW-0547">Nucleotide-binding</keyword>
<evidence type="ECO:0000256" key="10">
    <source>
        <dbReference type="PROSITE-ProRule" id="PRU00169"/>
    </source>
</evidence>